<keyword evidence="2" id="KW-1185">Reference proteome</keyword>
<proteinExistence type="predicted"/>
<dbReference type="Proteomes" id="UP000827724">
    <property type="component" value="Unassembled WGS sequence"/>
</dbReference>
<organism evidence="1 2">
    <name type="scientific">Trichoderma cornu-damae</name>
    <dbReference type="NCBI Taxonomy" id="654480"/>
    <lineage>
        <taxon>Eukaryota</taxon>
        <taxon>Fungi</taxon>
        <taxon>Dikarya</taxon>
        <taxon>Ascomycota</taxon>
        <taxon>Pezizomycotina</taxon>
        <taxon>Sordariomycetes</taxon>
        <taxon>Hypocreomycetidae</taxon>
        <taxon>Hypocreales</taxon>
        <taxon>Hypocreaceae</taxon>
        <taxon>Trichoderma</taxon>
    </lineage>
</organism>
<protein>
    <submittedName>
        <fullName evidence="1">Uncharacterized protein</fullName>
    </submittedName>
</protein>
<evidence type="ECO:0000313" key="2">
    <source>
        <dbReference type="Proteomes" id="UP000827724"/>
    </source>
</evidence>
<name>A0A9P8QFE6_9HYPO</name>
<evidence type="ECO:0000313" key="1">
    <source>
        <dbReference type="EMBL" id="KAH6603670.1"/>
    </source>
</evidence>
<accession>A0A9P8QFE6</accession>
<reference evidence="1" key="1">
    <citation type="submission" date="2021-08" db="EMBL/GenBank/DDBJ databases">
        <title>Chromosome-Level Trichoderma cornu-damae using Hi-C Data.</title>
        <authorList>
            <person name="Kim C.S."/>
        </authorList>
    </citation>
    <scope>NUCLEOTIDE SEQUENCE</scope>
    <source>
        <strain evidence="1">KA19-0412C</strain>
    </source>
</reference>
<dbReference type="EMBL" id="JAIWOZ010000007">
    <property type="protein sequence ID" value="KAH6603670.1"/>
    <property type="molecule type" value="Genomic_DNA"/>
</dbReference>
<comment type="caution">
    <text evidence="1">The sequence shown here is derived from an EMBL/GenBank/DDBJ whole genome shotgun (WGS) entry which is preliminary data.</text>
</comment>
<gene>
    <name evidence="1" type="ORF">Trco_008445</name>
</gene>
<dbReference type="AlphaFoldDB" id="A0A9P8QFE6"/>
<sequence>MEAVMPIRSMSHIRKFVRYQEQAAQSSTRANILPVNSGAFENALMVERPLSEDAKCDMTGDLTIAMKIMNGETKRAATKMPATSQVTLAK</sequence>